<dbReference type="Gene3D" id="4.10.240.10">
    <property type="entry name" value="Zn(2)-C6 fungal-type DNA-binding domain"/>
    <property type="match status" value="1"/>
</dbReference>
<organism evidence="5 6">
    <name type="scientific">Roridomyces roridus</name>
    <dbReference type="NCBI Taxonomy" id="1738132"/>
    <lineage>
        <taxon>Eukaryota</taxon>
        <taxon>Fungi</taxon>
        <taxon>Dikarya</taxon>
        <taxon>Basidiomycota</taxon>
        <taxon>Agaricomycotina</taxon>
        <taxon>Agaricomycetes</taxon>
        <taxon>Agaricomycetidae</taxon>
        <taxon>Agaricales</taxon>
        <taxon>Marasmiineae</taxon>
        <taxon>Mycenaceae</taxon>
        <taxon>Roridomyces</taxon>
    </lineage>
</organism>
<evidence type="ECO:0000313" key="6">
    <source>
        <dbReference type="Proteomes" id="UP001221142"/>
    </source>
</evidence>
<name>A0AAD7B4J6_9AGAR</name>
<feature type="compositionally biased region" description="Basic and acidic residues" evidence="3">
    <location>
        <begin position="1"/>
        <end position="13"/>
    </location>
</feature>
<evidence type="ECO:0000256" key="1">
    <source>
        <dbReference type="ARBA" id="ARBA00022723"/>
    </source>
</evidence>
<feature type="region of interest" description="Disordered" evidence="3">
    <location>
        <begin position="83"/>
        <end position="104"/>
    </location>
</feature>
<dbReference type="PROSITE" id="PS00463">
    <property type="entry name" value="ZN2_CY6_FUNGAL_1"/>
    <property type="match status" value="1"/>
</dbReference>
<dbReference type="SUPFAM" id="SSF57701">
    <property type="entry name" value="Zn2/Cys6 DNA-binding domain"/>
    <property type="match status" value="1"/>
</dbReference>
<feature type="region of interest" description="Disordered" evidence="3">
    <location>
        <begin position="1"/>
        <end position="21"/>
    </location>
</feature>
<dbReference type="GO" id="GO:0000981">
    <property type="term" value="F:DNA-binding transcription factor activity, RNA polymerase II-specific"/>
    <property type="evidence" value="ECO:0007669"/>
    <property type="project" value="InterPro"/>
</dbReference>
<dbReference type="GO" id="GO:0008270">
    <property type="term" value="F:zinc ion binding"/>
    <property type="evidence" value="ECO:0007669"/>
    <property type="project" value="InterPro"/>
</dbReference>
<keyword evidence="1" id="KW-0479">Metal-binding</keyword>
<dbReference type="Pfam" id="PF04082">
    <property type="entry name" value="Fungal_trans"/>
    <property type="match status" value="1"/>
</dbReference>
<reference evidence="5" key="1">
    <citation type="submission" date="2023-03" db="EMBL/GenBank/DDBJ databases">
        <title>Massive genome expansion in bonnet fungi (Mycena s.s.) driven by repeated elements and novel gene families across ecological guilds.</title>
        <authorList>
            <consortium name="Lawrence Berkeley National Laboratory"/>
            <person name="Harder C.B."/>
            <person name="Miyauchi S."/>
            <person name="Viragh M."/>
            <person name="Kuo A."/>
            <person name="Thoen E."/>
            <person name="Andreopoulos B."/>
            <person name="Lu D."/>
            <person name="Skrede I."/>
            <person name="Drula E."/>
            <person name="Henrissat B."/>
            <person name="Morin E."/>
            <person name="Kohler A."/>
            <person name="Barry K."/>
            <person name="LaButti K."/>
            <person name="Morin E."/>
            <person name="Salamov A."/>
            <person name="Lipzen A."/>
            <person name="Mereny Z."/>
            <person name="Hegedus B."/>
            <person name="Baldrian P."/>
            <person name="Stursova M."/>
            <person name="Weitz H."/>
            <person name="Taylor A."/>
            <person name="Grigoriev I.V."/>
            <person name="Nagy L.G."/>
            <person name="Martin F."/>
            <person name="Kauserud H."/>
        </authorList>
    </citation>
    <scope>NUCLEOTIDE SEQUENCE</scope>
    <source>
        <strain evidence="5">9284</strain>
    </source>
</reference>
<comment type="caution">
    <text evidence="5">The sequence shown here is derived from an EMBL/GenBank/DDBJ whole genome shotgun (WGS) entry which is preliminary data.</text>
</comment>
<dbReference type="InterPro" id="IPR050987">
    <property type="entry name" value="AtrR-like"/>
</dbReference>
<evidence type="ECO:0000259" key="4">
    <source>
        <dbReference type="PROSITE" id="PS50048"/>
    </source>
</evidence>
<protein>
    <submittedName>
        <fullName evidence="5">Fungal-specific transcription factor domain-containing protein</fullName>
    </submittedName>
</protein>
<dbReference type="PANTHER" id="PTHR46910">
    <property type="entry name" value="TRANSCRIPTION FACTOR PDR1"/>
    <property type="match status" value="1"/>
</dbReference>
<dbReference type="Proteomes" id="UP001221142">
    <property type="component" value="Unassembled WGS sequence"/>
</dbReference>
<evidence type="ECO:0000256" key="3">
    <source>
        <dbReference type="SAM" id="MobiDB-lite"/>
    </source>
</evidence>
<gene>
    <name evidence="5" type="ORF">FB45DRAFT_333726</name>
</gene>
<dbReference type="SMART" id="SM00066">
    <property type="entry name" value="GAL4"/>
    <property type="match status" value="1"/>
</dbReference>
<dbReference type="InterPro" id="IPR001138">
    <property type="entry name" value="Zn2Cys6_DnaBD"/>
</dbReference>
<dbReference type="PROSITE" id="PS50048">
    <property type="entry name" value="ZN2_CY6_FUNGAL_2"/>
    <property type="match status" value="1"/>
</dbReference>
<feature type="region of interest" description="Disordered" evidence="3">
    <location>
        <begin position="170"/>
        <end position="192"/>
    </location>
</feature>
<dbReference type="EMBL" id="JARKIF010000035">
    <property type="protein sequence ID" value="KAJ7610455.1"/>
    <property type="molecule type" value="Genomic_DNA"/>
</dbReference>
<accession>A0AAD7B4J6</accession>
<feature type="domain" description="Zn(2)-C6 fungal-type" evidence="4">
    <location>
        <begin position="22"/>
        <end position="53"/>
    </location>
</feature>
<keyword evidence="2" id="KW-0539">Nucleus</keyword>
<dbReference type="GO" id="GO:0006351">
    <property type="term" value="P:DNA-templated transcription"/>
    <property type="evidence" value="ECO:0007669"/>
    <property type="project" value="InterPro"/>
</dbReference>
<dbReference type="PANTHER" id="PTHR46910:SF38">
    <property type="entry name" value="ZN(2)-C6 FUNGAL-TYPE DOMAIN-CONTAINING PROTEIN"/>
    <property type="match status" value="1"/>
</dbReference>
<sequence length="787" mass="87469">MSSSESTRDSDSHAKKKRVTRPCDVCRRKKRRCKCDGETPCGPCLKHDFNCTYQQRPRQRISTATTYVHSLEHRLQEAETLLRSGQADTTTTTPTPSPRSGPGVEVVTQIIRGLSKPYPPAHSDDLTFAEIERSFRSLALDNLNPGDHGFYGKSSNAALVKTAVDLRAGPPVSGHGSSSSSSSSNKTWSVKPWESGLPTPRRSFLFPDCDLTVALIRLYFDKVNVFFPLLHRATFERAFAADTHLREDDDGVGFARTLLLVCALGARYSDDPRVCLQEHLVNSEEYGSTAGWKWFDEVELTRETASRQPTLYDLQCYALAVQFLDRTSSARACWTVVGIGLHVGKDIGAHRAKPRPTGLTAEHELERRAYWTLTLFDSELCGALGRTPAIHAMDVDLDPPARCDDEYWDTGFIQPADKPSMVDFFCSLMSLNRIFAFTHKVLYSSTKIRVMVAMGDDGRWEEKIVMELDSALNSWFDSVPVHLRWDQTCPSDIFLDQSAALYCKYYLVQMLIHRPFIPAIRDTTKLVTTFPSLTICNNAARACIHIVETQQRRRPGNPVVFAQTALFTAGIVLLLNIWAAGAGGSGASRDADLRDVRRCVEVLRTHREYWPSVGASLNTLEQLLKIDRERAPVDIRRKEYDDDPSPFVPRGNPAESLSPGEAEPQVSAARWVPATTDDVAWAKEHLDALEAPARAPKVSTQPQPQTFTALDTALFAGVPSTDGHGLQFPAPLESTSYDAAAFSDIMAIWNEAPTGFEVSDWNSYLRSLDDVLMQGEAQTQTHTAGTM</sequence>
<dbReference type="InterPro" id="IPR036864">
    <property type="entry name" value="Zn2-C6_fun-type_DNA-bd_sf"/>
</dbReference>
<evidence type="ECO:0000256" key="2">
    <source>
        <dbReference type="ARBA" id="ARBA00023242"/>
    </source>
</evidence>
<keyword evidence="6" id="KW-1185">Reference proteome</keyword>
<feature type="region of interest" description="Disordered" evidence="3">
    <location>
        <begin position="636"/>
        <end position="666"/>
    </location>
</feature>
<dbReference type="GO" id="GO:0003677">
    <property type="term" value="F:DNA binding"/>
    <property type="evidence" value="ECO:0007669"/>
    <property type="project" value="InterPro"/>
</dbReference>
<dbReference type="CDD" id="cd12148">
    <property type="entry name" value="fungal_TF_MHR"/>
    <property type="match status" value="1"/>
</dbReference>
<proteinExistence type="predicted"/>
<evidence type="ECO:0000313" key="5">
    <source>
        <dbReference type="EMBL" id="KAJ7610455.1"/>
    </source>
</evidence>
<dbReference type="SMART" id="SM00906">
    <property type="entry name" value="Fungal_trans"/>
    <property type="match status" value="1"/>
</dbReference>
<dbReference type="InterPro" id="IPR007219">
    <property type="entry name" value="XnlR_reg_dom"/>
</dbReference>
<dbReference type="AlphaFoldDB" id="A0AAD7B4J6"/>
<dbReference type="Pfam" id="PF00172">
    <property type="entry name" value="Zn_clus"/>
    <property type="match status" value="1"/>
</dbReference>